<dbReference type="Proteomes" id="UP000467006">
    <property type="component" value="Chromosome"/>
</dbReference>
<reference evidence="9 10" key="1">
    <citation type="journal article" date="2019" name="Emerg. Microbes Infect.">
        <title>Comprehensive subspecies identification of 175 nontuberculous mycobacteria species based on 7547 genomic profiles.</title>
        <authorList>
            <person name="Matsumoto Y."/>
            <person name="Kinjo T."/>
            <person name="Motooka D."/>
            <person name="Nabeya D."/>
            <person name="Jung N."/>
            <person name="Uechi K."/>
            <person name="Horii T."/>
            <person name="Iida T."/>
            <person name="Fujita J."/>
            <person name="Nakamura S."/>
        </authorList>
    </citation>
    <scope>NUCLEOTIDE SEQUENCE [LARGE SCALE GENOMIC DNA]</scope>
    <source>
        <strain evidence="9 10">JCM 6396</strain>
    </source>
</reference>
<dbReference type="Pfam" id="PF03176">
    <property type="entry name" value="MMPL"/>
    <property type="match status" value="2"/>
</dbReference>
<feature type="transmembrane region" description="Helical" evidence="7">
    <location>
        <begin position="638"/>
        <end position="663"/>
    </location>
</feature>
<sequence>MERATAWATAAPRRVVAIAVLVMIAAAIFGVPAAGSLSAAGFQDPNAESTLASRTLAEALGRSDAPLIVTVTHADSTDAAREAGLDVVTRARQDPNVADVQSAWTSPTPALTAEDGRTGLVIVAFRGSEDDAPGYASALADDIEATVVPRHEDVQILAGGPAMVLSQITSQTLRDVLIMEAIAVPLSFLVLVWVFKGLLVAAIPIAVAGLTIAASMAVLRLISMVTDVSIFALNLTTALGLALAIDYTLLIISRFRDEVAAGAPRDAALHTTMRTAGRTVVFSALTVALSMVTMVLFPMHFLKSFAYAGVATVALCALAALVVTPAAIVLLGPRLLSRSRHAATTPTEQRFWYRWTKLVTRRALPVGVAAAALLVAAGLPFAGVKWGLPDDRVLPTTTSAHRVGDILRDQFPAMESTVTVVVPDAAGLPAAELDRYATQASQIADVSLVTGPTGVFASGRKVSDNPDPAARDPDIAVISVGSTAPVSSPASERQLDDLRAVPTPADRPVQVTGSAQINRDTVDSITERLPAVLIAIAVITFLLLFLLTGSVVLPLKAVLLNVLSLTAAFGALVWIFQDGHLGAFGTTPTGTLVINMPVLLFCIAFGLSMDYEVFLIARIREYWLRSGRTRADNDESVALGLAHTGRVVTAAALIMSISFSALIAAQVSFMRMFGLGLTLAVLVDATLVRMVLLPVLMQMMGRWNWWAPAPLARLHQRIEARVTHS</sequence>
<keyword evidence="10" id="KW-1185">Reference proteome</keyword>
<feature type="transmembrane region" description="Helical" evidence="7">
    <location>
        <begin position="280"/>
        <end position="299"/>
    </location>
</feature>
<dbReference type="InterPro" id="IPR000731">
    <property type="entry name" value="SSD"/>
</dbReference>
<proteinExistence type="inferred from homology"/>
<feature type="transmembrane region" description="Helical" evidence="7">
    <location>
        <begin position="202"/>
        <end position="222"/>
    </location>
</feature>
<dbReference type="SUPFAM" id="SSF82866">
    <property type="entry name" value="Multidrug efflux transporter AcrB transmembrane domain"/>
    <property type="match status" value="2"/>
</dbReference>
<comment type="similarity">
    <text evidence="2">Belongs to the resistance-nodulation-cell division (RND) (TC 2.A.6) family. MmpL subfamily.</text>
</comment>
<feature type="transmembrane region" description="Helical" evidence="7">
    <location>
        <begin position="228"/>
        <end position="252"/>
    </location>
</feature>
<evidence type="ECO:0000256" key="4">
    <source>
        <dbReference type="ARBA" id="ARBA00022692"/>
    </source>
</evidence>
<dbReference type="KEGG" id="mdu:MDUV_42250"/>
<gene>
    <name evidence="9" type="ORF">MDUV_42250</name>
</gene>
<protein>
    <submittedName>
        <fullName evidence="9">Membrane protein</fullName>
    </submittedName>
</protein>
<keyword evidence="5 7" id="KW-1133">Transmembrane helix</keyword>
<evidence type="ECO:0000256" key="6">
    <source>
        <dbReference type="ARBA" id="ARBA00023136"/>
    </source>
</evidence>
<dbReference type="EMBL" id="AP022563">
    <property type="protein sequence ID" value="BBX19365.1"/>
    <property type="molecule type" value="Genomic_DNA"/>
</dbReference>
<evidence type="ECO:0000259" key="8">
    <source>
        <dbReference type="PROSITE" id="PS50156"/>
    </source>
</evidence>
<feature type="transmembrane region" description="Helical" evidence="7">
    <location>
        <begin position="363"/>
        <end position="384"/>
    </location>
</feature>
<evidence type="ECO:0000256" key="5">
    <source>
        <dbReference type="ARBA" id="ARBA00022989"/>
    </source>
</evidence>
<organism evidence="9 10">
    <name type="scientific">Mycolicibacterium duvalii</name>
    <dbReference type="NCBI Taxonomy" id="39688"/>
    <lineage>
        <taxon>Bacteria</taxon>
        <taxon>Bacillati</taxon>
        <taxon>Actinomycetota</taxon>
        <taxon>Actinomycetes</taxon>
        <taxon>Mycobacteriales</taxon>
        <taxon>Mycobacteriaceae</taxon>
        <taxon>Mycolicibacterium</taxon>
    </lineage>
</organism>
<evidence type="ECO:0000313" key="10">
    <source>
        <dbReference type="Proteomes" id="UP000467006"/>
    </source>
</evidence>
<name>A0A7I7K5K5_9MYCO</name>
<dbReference type="GO" id="GO:0005886">
    <property type="term" value="C:plasma membrane"/>
    <property type="evidence" value="ECO:0007669"/>
    <property type="project" value="UniProtKB-SubCell"/>
</dbReference>
<evidence type="ECO:0000256" key="1">
    <source>
        <dbReference type="ARBA" id="ARBA00004651"/>
    </source>
</evidence>
<dbReference type="Gene3D" id="1.20.1640.10">
    <property type="entry name" value="Multidrug efflux transporter AcrB transmembrane domain"/>
    <property type="match status" value="2"/>
</dbReference>
<evidence type="ECO:0000313" key="9">
    <source>
        <dbReference type="EMBL" id="BBX19365.1"/>
    </source>
</evidence>
<feature type="transmembrane region" description="Helical" evidence="7">
    <location>
        <begin position="558"/>
        <end position="576"/>
    </location>
</feature>
<feature type="domain" description="SSD" evidence="8">
    <location>
        <begin position="520"/>
        <end position="698"/>
    </location>
</feature>
<dbReference type="InterPro" id="IPR050545">
    <property type="entry name" value="Mycobact_MmpL"/>
</dbReference>
<feature type="domain" description="SSD" evidence="8">
    <location>
        <begin position="210"/>
        <end position="330"/>
    </location>
</feature>
<feature type="transmembrane region" description="Helical" evidence="7">
    <location>
        <begin position="305"/>
        <end position="331"/>
    </location>
</feature>
<dbReference type="InterPro" id="IPR004869">
    <property type="entry name" value="MMPL_dom"/>
</dbReference>
<accession>A0A7I7K5K5</accession>
<dbReference type="PANTHER" id="PTHR33406">
    <property type="entry name" value="MEMBRANE PROTEIN MJ1562-RELATED"/>
    <property type="match status" value="1"/>
</dbReference>
<keyword evidence="4 7" id="KW-0812">Transmembrane</keyword>
<dbReference type="PANTHER" id="PTHR33406:SF11">
    <property type="entry name" value="MEMBRANE PROTEIN SCO6666-RELATED"/>
    <property type="match status" value="1"/>
</dbReference>
<dbReference type="AlphaFoldDB" id="A0A7I7K5K5"/>
<evidence type="ECO:0000256" key="3">
    <source>
        <dbReference type="ARBA" id="ARBA00022475"/>
    </source>
</evidence>
<evidence type="ECO:0000256" key="7">
    <source>
        <dbReference type="SAM" id="Phobius"/>
    </source>
</evidence>
<feature type="transmembrane region" description="Helical" evidence="7">
    <location>
        <begin position="176"/>
        <end position="195"/>
    </location>
</feature>
<keyword evidence="6 7" id="KW-0472">Membrane</keyword>
<evidence type="ECO:0000256" key="2">
    <source>
        <dbReference type="ARBA" id="ARBA00010157"/>
    </source>
</evidence>
<feature type="transmembrane region" description="Helical" evidence="7">
    <location>
        <begin position="531"/>
        <end position="553"/>
    </location>
</feature>
<comment type="subcellular location">
    <subcellularLocation>
        <location evidence="1">Cell membrane</location>
        <topology evidence="1">Multi-pass membrane protein</topology>
    </subcellularLocation>
</comment>
<dbReference type="PROSITE" id="PS50156">
    <property type="entry name" value="SSD"/>
    <property type="match status" value="2"/>
</dbReference>
<feature type="transmembrane region" description="Helical" evidence="7">
    <location>
        <begin position="669"/>
        <end position="692"/>
    </location>
</feature>
<keyword evidence="3" id="KW-1003">Cell membrane</keyword>
<feature type="transmembrane region" description="Helical" evidence="7">
    <location>
        <begin position="596"/>
        <end position="617"/>
    </location>
</feature>